<sequence>MYCQKCRTPLKLDSSLDHLNPSSFKILVDSTPSLPSHTPQPPKTLAARERRDIYDKAAQNAGPAQQKRSIPAPQKTATNFNPAMSYVMLSESQLGPLSPEEPSPSKKFLEKDAKSPDQHDSTSLSAEMEKSLRLWEILSSRSDIDHPICSECTDLLLAGLQQRQTTANRERQAYADFLKKAKVDVPSEEEQRQAREALAAAKQQEQKALEKLEALEAEKAAMEEEIAALNREEAELEEEEAAFWRERNEFDDTVSKFREQNDSLLNQLQFDTKLLETLQRTNVYNDSFCIDHDGPFGTINGLRLGKLADHSVEWPEINAAWGLCVLLLTVVAEKLSYTFHGYRPLPIGSTSKIEKLEYPANDQSRTGKPKITTLDLFCNSDLPLGLGFLHRGFDNAMVAFLECLRQLGEHVEQSPSYVGAPALSRKLPYKISKDKIGDNSIKLGTFNQEEAWTRACKYTLTCCKFLLAHASHVDDLKQDGQTARIGTGLAHIASRDRGESSLRSKGSEVPLYHKSLRRTSATSACLFTWTVAYNNSTLASSLAFSDREMFIHEWMENQIGNSPNRSAITLLCRRPDIKWRPDVVMDLDDANGGIGNVRGNIFDFLSLAILTGSSIMLPNFQSRSAADLSALWNGKIPFNTFFDTDHFVATFAAACPKMDIYMPSKDHSLVPALQNCYGMPSMRLDIHPETLDTPTPNTPKGAVENFNHWLSVQPDYDPKKTTLVIVGRSLWEGLDTRALPAAVRRDFGGSLRLIPEVRRLAAIVTYNLALKYHLHSIDPRLPYYKSAFLGAHLRTESDARAAGWLNDEGAAAHANYTGQTDAYLSQAVEHDLSVIYVASGNTSEISRFAEKAWQLHSFNVTSKSDLLSGSDLEALEDLSWDQQGLVDYEVLRRGSSLAGFARSSFAFNIAITRNEFVDVNQEALWLRPEHLKKEDVAFEDGLSKIWGRFPWQEKRMLRGAWP</sequence>
<comment type="similarity">
    <text evidence="1">Belongs to the beclin family.</text>
</comment>
<evidence type="ECO:0000313" key="9">
    <source>
        <dbReference type="EMBL" id="KAG9986052.1"/>
    </source>
</evidence>
<gene>
    <name evidence="9" type="ORF">KCU98_g4297</name>
</gene>
<evidence type="ECO:0000313" key="10">
    <source>
        <dbReference type="Proteomes" id="UP000729357"/>
    </source>
</evidence>
<dbReference type="Pfam" id="PF17675">
    <property type="entry name" value="APG6_N"/>
    <property type="match status" value="1"/>
</dbReference>
<dbReference type="Gene3D" id="6.10.250.3110">
    <property type="match status" value="1"/>
</dbReference>
<evidence type="ECO:0000256" key="5">
    <source>
        <dbReference type="SAM" id="Coils"/>
    </source>
</evidence>
<dbReference type="InterPro" id="IPR038274">
    <property type="entry name" value="Atg6/Beclin_C_sf"/>
</dbReference>
<keyword evidence="4" id="KW-0119">Carbohydrate metabolism</keyword>
<feature type="domain" description="Atg6 BARA" evidence="7">
    <location>
        <begin position="278"/>
        <end position="471"/>
    </location>
</feature>
<dbReference type="InterPro" id="IPR041691">
    <property type="entry name" value="Atg6/beclin_CC"/>
</dbReference>
<feature type="compositionally biased region" description="Basic and acidic residues" evidence="6">
    <location>
        <begin position="103"/>
        <end position="120"/>
    </location>
</feature>
<dbReference type="GO" id="GO:0000045">
    <property type="term" value="P:autophagosome assembly"/>
    <property type="evidence" value="ECO:0007669"/>
    <property type="project" value="TreeGrafter"/>
</dbReference>
<name>A0A9P8JXY0_AURME</name>
<keyword evidence="3" id="KW-0294">Fucose metabolism</keyword>
<dbReference type="Gene3D" id="1.10.418.40">
    <property type="entry name" value="Autophagy protein 6/Beclin 1"/>
    <property type="match status" value="1"/>
</dbReference>
<dbReference type="PANTHER" id="PTHR12768:SF4">
    <property type="entry name" value="BECLIN-1"/>
    <property type="match status" value="1"/>
</dbReference>
<keyword evidence="5" id="KW-0175">Coiled coil</keyword>
<proteinExistence type="inferred from homology"/>
<dbReference type="EMBL" id="JAHFXS010000339">
    <property type="protein sequence ID" value="KAG9986052.1"/>
    <property type="molecule type" value="Genomic_DNA"/>
</dbReference>
<dbReference type="PANTHER" id="PTHR12768">
    <property type="entry name" value="BECLIN 1"/>
    <property type="match status" value="1"/>
</dbReference>
<dbReference type="GO" id="GO:0034272">
    <property type="term" value="C:phosphatidylinositol 3-kinase complex, class III, type II"/>
    <property type="evidence" value="ECO:0007669"/>
    <property type="project" value="TreeGrafter"/>
</dbReference>
<dbReference type="GO" id="GO:0006995">
    <property type="term" value="P:cellular response to nitrogen starvation"/>
    <property type="evidence" value="ECO:0007669"/>
    <property type="project" value="TreeGrafter"/>
</dbReference>
<dbReference type="CDD" id="cd11296">
    <property type="entry name" value="O-FucT_like"/>
    <property type="match status" value="1"/>
</dbReference>
<reference evidence="9" key="2">
    <citation type="submission" date="2021-08" db="EMBL/GenBank/DDBJ databases">
        <authorList>
            <person name="Gostincar C."/>
            <person name="Sun X."/>
            <person name="Song Z."/>
            <person name="Gunde-Cimerman N."/>
        </authorList>
    </citation>
    <scope>NUCLEOTIDE SEQUENCE</scope>
    <source>
        <strain evidence="9">EXF-9298</strain>
    </source>
</reference>
<evidence type="ECO:0000259" key="7">
    <source>
        <dbReference type="Pfam" id="PF04111"/>
    </source>
</evidence>
<dbReference type="FunFam" id="1.10.418.40:FF:000005">
    <property type="entry name" value="Autophagy protein Apg6, putative"/>
    <property type="match status" value="1"/>
</dbReference>
<organism evidence="9 10">
    <name type="scientific">Aureobasidium melanogenum</name>
    <name type="common">Aureobasidium pullulans var. melanogenum</name>
    <dbReference type="NCBI Taxonomy" id="46634"/>
    <lineage>
        <taxon>Eukaryota</taxon>
        <taxon>Fungi</taxon>
        <taxon>Dikarya</taxon>
        <taxon>Ascomycota</taxon>
        <taxon>Pezizomycotina</taxon>
        <taxon>Dothideomycetes</taxon>
        <taxon>Dothideomycetidae</taxon>
        <taxon>Dothideales</taxon>
        <taxon>Saccotheciaceae</taxon>
        <taxon>Aureobasidium</taxon>
    </lineage>
</organism>
<evidence type="ECO:0000256" key="6">
    <source>
        <dbReference type="SAM" id="MobiDB-lite"/>
    </source>
</evidence>
<dbReference type="GO" id="GO:0016740">
    <property type="term" value="F:transferase activity"/>
    <property type="evidence" value="ECO:0007669"/>
    <property type="project" value="UniProtKB-KW"/>
</dbReference>
<feature type="region of interest" description="Disordered" evidence="6">
    <location>
        <begin position="91"/>
        <end position="127"/>
    </location>
</feature>
<accession>A0A9P8JXY0</accession>
<keyword evidence="10" id="KW-1185">Reference proteome</keyword>
<dbReference type="AlphaFoldDB" id="A0A9P8JXY0"/>
<evidence type="ECO:0000256" key="3">
    <source>
        <dbReference type="ARBA" id="ARBA00023253"/>
    </source>
</evidence>
<feature type="compositionally biased region" description="Low complexity" evidence="6">
    <location>
        <begin position="91"/>
        <end position="100"/>
    </location>
</feature>
<evidence type="ECO:0000256" key="1">
    <source>
        <dbReference type="ARBA" id="ARBA00005965"/>
    </source>
</evidence>
<evidence type="ECO:0000259" key="8">
    <source>
        <dbReference type="Pfam" id="PF17675"/>
    </source>
</evidence>
<dbReference type="GO" id="GO:0000407">
    <property type="term" value="C:phagophore assembly site"/>
    <property type="evidence" value="ECO:0007669"/>
    <property type="project" value="TreeGrafter"/>
</dbReference>
<dbReference type="InterPro" id="IPR007243">
    <property type="entry name" value="Atg6/Beclin"/>
</dbReference>
<comment type="caution">
    <text evidence="9">The sequence shown here is derived from an EMBL/GenBank/DDBJ whole genome shotgun (WGS) entry which is preliminary data.</text>
</comment>
<dbReference type="InterPro" id="IPR019378">
    <property type="entry name" value="GDP-Fuc_O-FucTrfase"/>
</dbReference>
<evidence type="ECO:0000256" key="2">
    <source>
        <dbReference type="ARBA" id="ARBA00022679"/>
    </source>
</evidence>
<dbReference type="GO" id="GO:0030674">
    <property type="term" value="F:protein-macromolecule adaptor activity"/>
    <property type="evidence" value="ECO:0007669"/>
    <property type="project" value="TreeGrafter"/>
</dbReference>
<dbReference type="Gene3D" id="3.40.50.11350">
    <property type="match status" value="1"/>
</dbReference>
<dbReference type="GO" id="GO:0000423">
    <property type="term" value="P:mitophagy"/>
    <property type="evidence" value="ECO:0007669"/>
    <property type="project" value="TreeGrafter"/>
</dbReference>
<dbReference type="GO" id="GO:0034271">
    <property type="term" value="C:phosphatidylinositol 3-kinase complex, class III, type I"/>
    <property type="evidence" value="ECO:0007669"/>
    <property type="project" value="TreeGrafter"/>
</dbReference>
<reference evidence="9" key="1">
    <citation type="journal article" date="2021" name="J Fungi (Basel)">
        <title>Virulence traits and population genomics of the black yeast Aureobasidium melanogenum.</title>
        <authorList>
            <person name="Cernosa A."/>
            <person name="Sun X."/>
            <person name="Gostincar C."/>
            <person name="Fang C."/>
            <person name="Gunde-Cimerman N."/>
            <person name="Song Z."/>
        </authorList>
    </citation>
    <scope>NUCLEOTIDE SEQUENCE</scope>
    <source>
        <strain evidence="9">EXF-9298</strain>
    </source>
</reference>
<keyword evidence="2" id="KW-0808">Transferase</keyword>
<feature type="domain" description="Atg6/beclin coiled-coil" evidence="8">
    <location>
        <begin position="147"/>
        <end position="274"/>
    </location>
</feature>
<dbReference type="Pfam" id="PF04111">
    <property type="entry name" value="APG6"/>
    <property type="match status" value="1"/>
</dbReference>
<feature type="coiled-coil region" evidence="5">
    <location>
        <begin position="187"/>
        <end position="249"/>
    </location>
</feature>
<dbReference type="GO" id="GO:0045324">
    <property type="term" value="P:late endosome to vacuole transport"/>
    <property type="evidence" value="ECO:0007669"/>
    <property type="project" value="TreeGrafter"/>
</dbReference>
<feature type="region of interest" description="Disordered" evidence="6">
    <location>
        <begin position="58"/>
        <end position="78"/>
    </location>
</feature>
<dbReference type="Pfam" id="PF10250">
    <property type="entry name" value="O-FucT"/>
    <property type="match status" value="1"/>
</dbReference>
<protein>
    <submittedName>
        <fullName evidence="9">APG6-domain-containing protein</fullName>
    </submittedName>
</protein>
<dbReference type="Proteomes" id="UP000729357">
    <property type="component" value="Unassembled WGS sequence"/>
</dbReference>
<dbReference type="GO" id="GO:0006004">
    <property type="term" value="P:fucose metabolic process"/>
    <property type="evidence" value="ECO:0007669"/>
    <property type="project" value="UniProtKB-KW"/>
</dbReference>
<evidence type="ECO:0000256" key="4">
    <source>
        <dbReference type="ARBA" id="ARBA00023277"/>
    </source>
</evidence>
<dbReference type="InterPro" id="IPR040455">
    <property type="entry name" value="Atg6_BARA"/>
</dbReference>
<feature type="non-terminal residue" evidence="9">
    <location>
        <position position="1"/>
    </location>
</feature>
<dbReference type="GO" id="GO:0043548">
    <property type="term" value="F:phosphatidylinositol 3-kinase binding"/>
    <property type="evidence" value="ECO:0007669"/>
    <property type="project" value="TreeGrafter"/>
</dbReference>